<dbReference type="InterPro" id="IPR000835">
    <property type="entry name" value="HTH_MarR-typ"/>
</dbReference>
<accession>A0A1Q9JJI5</accession>
<keyword evidence="2" id="KW-0238">DNA-binding</keyword>
<feature type="domain" description="HTH marR-type" evidence="4">
    <location>
        <begin position="26"/>
        <end position="129"/>
    </location>
</feature>
<sequence>MLEQNFSRVYNKFKLLLYTRVLKDFNDKKEEALSTLEVICMEIIVALGEPTVNEFARFARMSAPNAAYRVSKLCNKGYIEKIQSQEDKREYHLRPTGKYQENYGDAFNYIDVVSGRIKKRFDAADSEKLDRMLEIIADELMPEVDTIRNCE</sequence>
<keyword evidence="3" id="KW-0804">Transcription</keyword>
<protein>
    <submittedName>
        <fullName evidence="5">MarR family transcriptional regulator</fullName>
    </submittedName>
</protein>
<dbReference type="PANTHER" id="PTHR42756:SF1">
    <property type="entry name" value="TRANSCRIPTIONAL REPRESSOR OF EMRAB OPERON"/>
    <property type="match status" value="1"/>
</dbReference>
<dbReference type="GeneID" id="303115514"/>
<dbReference type="Proteomes" id="UP000187404">
    <property type="component" value="Unassembled WGS sequence"/>
</dbReference>
<evidence type="ECO:0000259" key="4">
    <source>
        <dbReference type="SMART" id="SM00347"/>
    </source>
</evidence>
<dbReference type="OrthoDB" id="2323705at2"/>
<dbReference type="GO" id="GO:0003700">
    <property type="term" value="F:DNA-binding transcription factor activity"/>
    <property type="evidence" value="ECO:0007669"/>
    <property type="project" value="InterPro"/>
</dbReference>
<evidence type="ECO:0000313" key="5">
    <source>
        <dbReference type="EMBL" id="OLR56356.1"/>
    </source>
</evidence>
<dbReference type="InterPro" id="IPR036388">
    <property type="entry name" value="WH-like_DNA-bd_sf"/>
</dbReference>
<evidence type="ECO:0000313" key="6">
    <source>
        <dbReference type="Proteomes" id="UP000187404"/>
    </source>
</evidence>
<organism evidence="5 6">
    <name type="scientific">Hornefia porci</name>
    <dbReference type="NCBI Taxonomy" id="2652292"/>
    <lineage>
        <taxon>Bacteria</taxon>
        <taxon>Bacillati</taxon>
        <taxon>Bacillota</taxon>
        <taxon>Clostridia</taxon>
        <taxon>Peptostreptococcales</taxon>
        <taxon>Anaerovoracaceae</taxon>
        <taxon>Hornefia</taxon>
    </lineage>
</organism>
<evidence type="ECO:0000256" key="1">
    <source>
        <dbReference type="ARBA" id="ARBA00023015"/>
    </source>
</evidence>
<keyword evidence="6" id="KW-1185">Reference proteome</keyword>
<dbReference type="SUPFAM" id="SSF46785">
    <property type="entry name" value="Winged helix' DNA-binding domain"/>
    <property type="match status" value="1"/>
</dbReference>
<dbReference type="AlphaFoldDB" id="A0A1Q9JJI5"/>
<dbReference type="Gene3D" id="1.10.10.10">
    <property type="entry name" value="Winged helix-like DNA-binding domain superfamily/Winged helix DNA-binding domain"/>
    <property type="match status" value="1"/>
</dbReference>
<evidence type="ECO:0000256" key="2">
    <source>
        <dbReference type="ARBA" id="ARBA00023125"/>
    </source>
</evidence>
<proteinExistence type="predicted"/>
<gene>
    <name evidence="5" type="ORF">BHK98_09925</name>
</gene>
<keyword evidence="1" id="KW-0805">Transcription regulation</keyword>
<dbReference type="RefSeq" id="WP_075713902.1">
    <property type="nucleotide sequence ID" value="NZ_MJIE01000001.1"/>
</dbReference>
<dbReference type="STRING" id="1261640.BHK98_09925"/>
<dbReference type="SMART" id="SM00347">
    <property type="entry name" value="HTH_MARR"/>
    <property type="match status" value="1"/>
</dbReference>
<name>A0A1Q9JJI5_9FIRM</name>
<dbReference type="Pfam" id="PF01047">
    <property type="entry name" value="MarR"/>
    <property type="match status" value="1"/>
</dbReference>
<evidence type="ECO:0000256" key="3">
    <source>
        <dbReference type="ARBA" id="ARBA00023163"/>
    </source>
</evidence>
<dbReference type="PANTHER" id="PTHR42756">
    <property type="entry name" value="TRANSCRIPTIONAL REGULATOR, MARR"/>
    <property type="match status" value="1"/>
</dbReference>
<reference evidence="5 6" key="1">
    <citation type="journal article" date="2016" name="Appl. Environ. Microbiol.">
        <title>Function and Phylogeny of Bacterial Butyryl Coenzyme A:Acetate Transferases and Their Diversity in the Proximal Colon of Swine.</title>
        <authorList>
            <person name="Trachsel J."/>
            <person name="Bayles D.O."/>
            <person name="Looft T."/>
            <person name="Levine U.Y."/>
            <person name="Allen H.K."/>
        </authorList>
    </citation>
    <scope>NUCLEOTIDE SEQUENCE [LARGE SCALE GENOMIC DNA]</scope>
    <source>
        <strain evidence="5 6">68-3-10</strain>
    </source>
</reference>
<comment type="caution">
    <text evidence="5">The sequence shown here is derived from an EMBL/GenBank/DDBJ whole genome shotgun (WGS) entry which is preliminary data.</text>
</comment>
<dbReference type="GO" id="GO:0003677">
    <property type="term" value="F:DNA binding"/>
    <property type="evidence" value="ECO:0007669"/>
    <property type="project" value="UniProtKB-KW"/>
</dbReference>
<dbReference type="InterPro" id="IPR036390">
    <property type="entry name" value="WH_DNA-bd_sf"/>
</dbReference>
<dbReference type="EMBL" id="MJIE01000001">
    <property type="protein sequence ID" value="OLR56356.1"/>
    <property type="molecule type" value="Genomic_DNA"/>
</dbReference>